<protein>
    <submittedName>
        <fullName evidence="5">LCP family protein</fullName>
    </submittedName>
</protein>
<keyword evidence="3" id="KW-0472">Membrane</keyword>
<evidence type="ECO:0000256" key="2">
    <source>
        <dbReference type="SAM" id="MobiDB-lite"/>
    </source>
</evidence>
<feature type="domain" description="Cell envelope-related transcriptional attenuator" evidence="4">
    <location>
        <begin position="186"/>
        <end position="330"/>
    </location>
</feature>
<evidence type="ECO:0000256" key="1">
    <source>
        <dbReference type="ARBA" id="ARBA00006068"/>
    </source>
</evidence>
<evidence type="ECO:0000313" key="6">
    <source>
        <dbReference type="Proteomes" id="UP000887023"/>
    </source>
</evidence>
<dbReference type="PANTHER" id="PTHR33392:SF6">
    <property type="entry name" value="POLYISOPRENYL-TEICHOIC ACID--PEPTIDOGLYCAN TEICHOIC ACID TRANSFERASE TAGU"/>
    <property type="match status" value="1"/>
</dbReference>
<feature type="transmembrane region" description="Helical" evidence="3">
    <location>
        <begin position="114"/>
        <end position="132"/>
    </location>
</feature>
<dbReference type="EMBL" id="CP079105">
    <property type="protein sequence ID" value="QXQ15578.1"/>
    <property type="molecule type" value="Genomic_DNA"/>
</dbReference>
<keyword evidence="6" id="KW-1185">Reference proteome</keyword>
<evidence type="ECO:0000256" key="3">
    <source>
        <dbReference type="SAM" id="Phobius"/>
    </source>
</evidence>
<keyword evidence="3" id="KW-1133">Transmembrane helix</keyword>
<evidence type="ECO:0000313" key="5">
    <source>
        <dbReference type="EMBL" id="QXQ15578.1"/>
    </source>
</evidence>
<dbReference type="PANTHER" id="PTHR33392">
    <property type="entry name" value="POLYISOPRENYL-TEICHOIC ACID--PEPTIDOGLYCAN TEICHOIC ACID TRANSFERASE TAGU"/>
    <property type="match status" value="1"/>
</dbReference>
<proteinExistence type="inferred from homology"/>
<comment type="similarity">
    <text evidence="1">Belongs to the LytR/CpsA/Psr (LCP) family.</text>
</comment>
<gene>
    <name evidence="5" type="ORF">KV203_00605</name>
</gene>
<dbReference type="NCBIfam" id="TIGR00350">
    <property type="entry name" value="lytR_cpsA_psr"/>
    <property type="match status" value="1"/>
</dbReference>
<feature type="region of interest" description="Disordered" evidence="2">
    <location>
        <begin position="1"/>
        <end position="101"/>
    </location>
</feature>
<keyword evidence="3" id="KW-0812">Transmembrane</keyword>
<name>A0ABX8SCJ3_9ACTN</name>
<accession>A0ABX8SCJ3</accession>
<dbReference type="Pfam" id="PF03816">
    <property type="entry name" value="LytR_cpsA_psr"/>
    <property type="match status" value="1"/>
</dbReference>
<dbReference type="Gene3D" id="3.40.630.190">
    <property type="entry name" value="LCP protein"/>
    <property type="match status" value="1"/>
</dbReference>
<organism evidence="5 6">
    <name type="scientific">Skermania pinensis</name>
    <dbReference type="NCBI Taxonomy" id="39122"/>
    <lineage>
        <taxon>Bacteria</taxon>
        <taxon>Bacillati</taxon>
        <taxon>Actinomycetota</taxon>
        <taxon>Actinomycetes</taxon>
        <taxon>Mycobacteriales</taxon>
        <taxon>Gordoniaceae</taxon>
        <taxon>Skermania</taxon>
    </lineage>
</organism>
<dbReference type="InterPro" id="IPR004474">
    <property type="entry name" value="LytR_CpsA_psr"/>
</dbReference>
<feature type="compositionally biased region" description="Basic and acidic residues" evidence="2">
    <location>
        <begin position="1"/>
        <end position="14"/>
    </location>
</feature>
<sequence>MRRDGRPDPHRRDPNLAWSQLPPAPPRRNPPPRGNPPYQPPPRRRTTDDGVRYAPTQRPEPFTDDRRQPPPRRTGRSRPAPPARSPRPPRQARSPRHGRPLWRRLLGPGLGTKLLVTAVALLFSIVVTLIWVDRSLNRIDALADYDGRPGSSVGTNWLLVGSDSRVGLTPDQEQELTTGGDVGPERTDTIILIHIPRFGGHSTMVSIPRDSYVSIPGNGKDKINAAYAFGGPQLLVQTVEGATGLRIDHYAEIGFGGFAGMVDAIGGLDICVKQPMDDPMAGINLAPGCQELDGTQALGFVRSRYVLAGGDLDRIQNQRQFLSALLSKATSPSTLLNPFRLWPLITGTTRSLTVDSGDHVWSLASLGWALRDNPVTTTVPVSGTEDVDGSGNVLLWDRSRAGPLFDDLAHDRALPAELITTGGS</sequence>
<feature type="compositionally biased region" description="Pro residues" evidence="2">
    <location>
        <begin position="22"/>
        <end position="41"/>
    </location>
</feature>
<evidence type="ECO:0000259" key="4">
    <source>
        <dbReference type="Pfam" id="PF03816"/>
    </source>
</evidence>
<dbReference type="InterPro" id="IPR050922">
    <property type="entry name" value="LytR/CpsA/Psr_CW_biosynth"/>
</dbReference>
<dbReference type="Proteomes" id="UP000887023">
    <property type="component" value="Chromosome"/>
</dbReference>
<feature type="compositionally biased region" description="Pro residues" evidence="2">
    <location>
        <begin position="79"/>
        <end position="89"/>
    </location>
</feature>
<reference evidence="5" key="1">
    <citation type="submission" date="2021-07" db="EMBL/GenBank/DDBJ databases">
        <title>Candidatus Kaistella beijingensis sp. nov. isolated from a municipal wastewater treatment plant is involved in sludge foaming.</title>
        <authorList>
            <person name="Song Y."/>
            <person name="Liu S.-J."/>
        </authorList>
    </citation>
    <scope>NUCLEOTIDE SEQUENCE</scope>
    <source>
        <strain evidence="5">DSM 43998</strain>
    </source>
</reference>